<dbReference type="WBParaSite" id="Csp11.Scaffold568.g4191.t1">
    <property type="protein sequence ID" value="Csp11.Scaffold568.g4191.t1"/>
    <property type="gene ID" value="Csp11.Scaffold568.g4191"/>
</dbReference>
<protein>
    <submittedName>
        <fullName evidence="2">FBA_2 domain-containing protein</fullName>
    </submittedName>
</protein>
<evidence type="ECO:0000313" key="1">
    <source>
        <dbReference type="Proteomes" id="UP000095282"/>
    </source>
</evidence>
<organism evidence="1 2">
    <name type="scientific">Caenorhabditis tropicalis</name>
    <dbReference type="NCBI Taxonomy" id="1561998"/>
    <lineage>
        <taxon>Eukaryota</taxon>
        <taxon>Metazoa</taxon>
        <taxon>Ecdysozoa</taxon>
        <taxon>Nematoda</taxon>
        <taxon>Chromadorea</taxon>
        <taxon>Rhabditida</taxon>
        <taxon>Rhabditina</taxon>
        <taxon>Rhabditomorpha</taxon>
        <taxon>Rhabditoidea</taxon>
        <taxon>Rhabditidae</taxon>
        <taxon>Peloderinae</taxon>
        <taxon>Caenorhabditis</taxon>
    </lineage>
</organism>
<proteinExistence type="predicted"/>
<dbReference type="Proteomes" id="UP000095282">
    <property type="component" value="Unplaced"/>
</dbReference>
<keyword evidence="1" id="KW-1185">Reference proteome</keyword>
<evidence type="ECO:0000313" key="2">
    <source>
        <dbReference type="WBParaSite" id="Csp11.Scaffold568.g4191.t1"/>
    </source>
</evidence>
<name>A0A1I7TB27_9PELO</name>
<accession>A0A1I7TB27</accession>
<dbReference type="AlphaFoldDB" id="A0A1I7TB27"/>
<sequence>MIRNDFPYIPLGKAGGIDGWSLTMRRRFVHGEPVFRPMIHTFLTKPILKCRFYIRIWKNNELAKDPKENYIVLEAGNGPMTDKLIISEWMDEDYWTNGGILVDYGLQIEGFLSSDNIWTFNFHDKMFDCQEKRI</sequence>
<reference evidence="2" key="1">
    <citation type="submission" date="2016-11" db="UniProtKB">
        <authorList>
            <consortium name="WormBaseParasite"/>
        </authorList>
    </citation>
    <scope>IDENTIFICATION</scope>
</reference>